<dbReference type="Gene3D" id="1.10.10.10">
    <property type="entry name" value="Winged helix-like DNA-binding domain superfamily/Winged helix DNA-binding domain"/>
    <property type="match status" value="1"/>
</dbReference>
<dbReference type="PROSITE" id="PS50931">
    <property type="entry name" value="HTH_LYSR"/>
    <property type="match status" value="1"/>
</dbReference>
<evidence type="ECO:0000256" key="2">
    <source>
        <dbReference type="ARBA" id="ARBA00009437"/>
    </source>
</evidence>
<evidence type="ECO:0000256" key="1">
    <source>
        <dbReference type="ARBA" id="ARBA00003502"/>
    </source>
</evidence>
<dbReference type="InterPro" id="IPR058163">
    <property type="entry name" value="LysR-type_TF_proteobact-type"/>
</dbReference>
<comment type="similarity">
    <text evidence="2">Belongs to the LysR transcriptional regulatory family.</text>
</comment>
<dbReference type="EMBL" id="CAADFC020000004">
    <property type="protein sequence ID" value="VIO65828.1"/>
    <property type="molecule type" value="Genomic_DNA"/>
</dbReference>
<dbReference type="PANTHER" id="PTHR30537:SF5">
    <property type="entry name" value="HTH-TYPE TRANSCRIPTIONAL ACTIVATOR TTDR-RELATED"/>
    <property type="match status" value="1"/>
</dbReference>
<sequence length="293" mass="32350">MDRLTSMAVFAKVADLGSFTAAAKELRISPTMIGKHIRFLEERLGSQLINRSTRRQSLTELGRSYLDHCKRLLEEAEAGDALVEEAMSAPRGKLRVATSVAFGSYSLAPALVRFMKIYPEVTVDLVLSDKMVDLLEEGLDAAIRVGTLTDSTMMSRALSPYTGVVCAAPSYLAERGTPAHPHDLAGHECLRYPGWSDGQRWTFLGPDGEIHVDVKSRLTMNSTFAIRYAALAGAGIVLMRDELLAGDIAAGRLKVLLPDYRTQSRARQILWPKHRKMTPKLRALIDFVVETYG</sequence>
<dbReference type="Pfam" id="PF00126">
    <property type="entry name" value="HTH_1"/>
    <property type="match status" value="1"/>
</dbReference>
<dbReference type="GO" id="GO:0043565">
    <property type="term" value="F:sequence-specific DNA binding"/>
    <property type="evidence" value="ECO:0007669"/>
    <property type="project" value="TreeGrafter"/>
</dbReference>
<protein>
    <submittedName>
        <fullName evidence="7">HTH-type transcriptional regulator DmlR</fullName>
    </submittedName>
</protein>
<evidence type="ECO:0000313" key="7">
    <source>
        <dbReference type="EMBL" id="VIO65828.1"/>
    </source>
</evidence>
<evidence type="ECO:0000313" key="8">
    <source>
        <dbReference type="Proteomes" id="UP000328092"/>
    </source>
</evidence>
<dbReference type="InterPro" id="IPR000847">
    <property type="entry name" value="LysR_HTH_N"/>
</dbReference>
<feature type="domain" description="HTH lysR-type" evidence="6">
    <location>
        <begin position="1"/>
        <end position="59"/>
    </location>
</feature>
<keyword evidence="3" id="KW-0805">Transcription regulation</keyword>
<evidence type="ECO:0000256" key="3">
    <source>
        <dbReference type="ARBA" id="ARBA00023015"/>
    </source>
</evidence>
<dbReference type="RefSeq" id="WP_139857620.1">
    <property type="nucleotide sequence ID" value="NZ_CAADFC020000004.1"/>
</dbReference>
<dbReference type="InterPro" id="IPR036390">
    <property type="entry name" value="WH_DNA-bd_sf"/>
</dbReference>
<gene>
    <name evidence="7" type="primary">dmlR_3</name>
    <name evidence="7" type="ORF">CI1B_09360</name>
</gene>
<dbReference type="PANTHER" id="PTHR30537">
    <property type="entry name" value="HTH-TYPE TRANSCRIPTIONAL REGULATOR"/>
    <property type="match status" value="1"/>
</dbReference>
<organism evidence="7 8">
    <name type="scientific">Bradyrhizobium ivorense</name>
    <dbReference type="NCBI Taxonomy" id="2511166"/>
    <lineage>
        <taxon>Bacteria</taxon>
        <taxon>Pseudomonadati</taxon>
        <taxon>Pseudomonadota</taxon>
        <taxon>Alphaproteobacteria</taxon>
        <taxon>Hyphomicrobiales</taxon>
        <taxon>Nitrobacteraceae</taxon>
        <taxon>Bradyrhizobium</taxon>
    </lineage>
</organism>
<proteinExistence type="inferred from homology"/>
<keyword evidence="4" id="KW-0238">DNA-binding</keyword>
<dbReference type="OrthoDB" id="9786526at2"/>
<evidence type="ECO:0000256" key="4">
    <source>
        <dbReference type="ARBA" id="ARBA00023125"/>
    </source>
</evidence>
<dbReference type="FunFam" id="1.10.10.10:FF:000001">
    <property type="entry name" value="LysR family transcriptional regulator"/>
    <property type="match status" value="1"/>
</dbReference>
<dbReference type="Proteomes" id="UP000328092">
    <property type="component" value="Unassembled WGS sequence"/>
</dbReference>
<comment type="function">
    <text evidence="1">NodD regulates the expression of the nodABCFE genes which encode other nodulation proteins. NodD is also a negative regulator of its own expression. Binds flavonoids as inducers.</text>
</comment>
<accession>A0A508SY11</accession>
<dbReference type="InterPro" id="IPR036388">
    <property type="entry name" value="WH-like_DNA-bd_sf"/>
</dbReference>
<dbReference type="InterPro" id="IPR005119">
    <property type="entry name" value="LysR_subst-bd"/>
</dbReference>
<dbReference type="Gene3D" id="3.40.190.290">
    <property type="match status" value="1"/>
</dbReference>
<dbReference type="AlphaFoldDB" id="A0A508SY11"/>
<evidence type="ECO:0000259" key="6">
    <source>
        <dbReference type="PROSITE" id="PS50931"/>
    </source>
</evidence>
<keyword evidence="5" id="KW-0804">Transcription</keyword>
<dbReference type="SUPFAM" id="SSF46785">
    <property type="entry name" value="Winged helix' DNA-binding domain"/>
    <property type="match status" value="1"/>
</dbReference>
<comment type="caution">
    <text evidence="7">The sequence shown here is derived from an EMBL/GenBank/DDBJ whole genome shotgun (WGS) entry which is preliminary data.</text>
</comment>
<dbReference type="SUPFAM" id="SSF53850">
    <property type="entry name" value="Periplasmic binding protein-like II"/>
    <property type="match status" value="1"/>
</dbReference>
<keyword evidence="8" id="KW-1185">Reference proteome</keyword>
<dbReference type="GO" id="GO:0003700">
    <property type="term" value="F:DNA-binding transcription factor activity"/>
    <property type="evidence" value="ECO:0007669"/>
    <property type="project" value="InterPro"/>
</dbReference>
<evidence type="ECO:0000256" key="5">
    <source>
        <dbReference type="ARBA" id="ARBA00023163"/>
    </source>
</evidence>
<dbReference type="GO" id="GO:0006351">
    <property type="term" value="P:DNA-templated transcription"/>
    <property type="evidence" value="ECO:0007669"/>
    <property type="project" value="TreeGrafter"/>
</dbReference>
<reference evidence="7" key="1">
    <citation type="submission" date="2019-02" db="EMBL/GenBank/DDBJ databases">
        <authorList>
            <person name="Pothier F.J."/>
        </authorList>
    </citation>
    <scope>NUCLEOTIDE SEQUENCE</scope>
    <source>
        <strain evidence="7">CI-1B</strain>
    </source>
</reference>
<dbReference type="Pfam" id="PF03466">
    <property type="entry name" value="LysR_substrate"/>
    <property type="match status" value="1"/>
</dbReference>
<name>A0A508SY11_9BRAD</name>